<dbReference type="AlphaFoldDB" id="A0A9W4U9C8"/>
<name>A0A9W4U9C8_9PLEO</name>
<evidence type="ECO:0000313" key="2">
    <source>
        <dbReference type="Proteomes" id="UP001152607"/>
    </source>
</evidence>
<gene>
    <name evidence="1" type="ORF">PDIGIT_LOCUS3806</name>
</gene>
<evidence type="ECO:0000313" key="1">
    <source>
        <dbReference type="EMBL" id="CAI6325977.1"/>
    </source>
</evidence>
<dbReference type="Proteomes" id="UP001152607">
    <property type="component" value="Unassembled WGS sequence"/>
</dbReference>
<reference evidence="1" key="1">
    <citation type="submission" date="2023-01" db="EMBL/GenBank/DDBJ databases">
        <authorList>
            <person name="Van Ghelder C."/>
            <person name="Rancurel C."/>
        </authorList>
    </citation>
    <scope>NUCLEOTIDE SEQUENCE</scope>
    <source>
        <strain evidence="1">CNCM I-4278</strain>
    </source>
</reference>
<sequence>MCTDARSVNLRNCLGQIRLAVIRWHAIVAASTPRIAPASIYPLKPIFFCFSRQKSTTESKQETVNCTASEPAVILKQDHDAPPYSAPWFAFISPPRLTVHTYPYSNICLFVCWRFPLQSISAMALASLCAICTCTLTTTSTIGYDQVASSIFPSKVGNA</sequence>
<accession>A0A9W4U9C8</accession>
<protein>
    <submittedName>
        <fullName evidence="1">Uncharacterized protein</fullName>
    </submittedName>
</protein>
<dbReference type="EMBL" id="CAOQHR010000002">
    <property type="protein sequence ID" value="CAI6325977.1"/>
    <property type="molecule type" value="Genomic_DNA"/>
</dbReference>
<proteinExistence type="predicted"/>
<comment type="caution">
    <text evidence="1">The sequence shown here is derived from an EMBL/GenBank/DDBJ whole genome shotgun (WGS) entry which is preliminary data.</text>
</comment>
<organism evidence="1 2">
    <name type="scientific">Periconia digitata</name>
    <dbReference type="NCBI Taxonomy" id="1303443"/>
    <lineage>
        <taxon>Eukaryota</taxon>
        <taxon>Fungi</taxon>
        <taxon>Dikarya</taxon>
        <taxon>Ascomycota</taxon>
        <taxon>Pezizomycotina</taxon>
        <taxon>Dothideomycetes</taxon>
        <taxon>Pleosporomycetidae</taxon>
        <taxon>Pleosporales</taxon>
        <taxon>Massarineae</taxon>
        <taxon>Periconiaceae</taxon>
        <taxon>Periconia</taxon>
    </lineage>
</organism>
<keyword evidence="2" id="KW-1185">Reference proteome</keyword>